<keyword evidence="2" id="KW-1185">Reference proteome</keyword>
<dbReference type="EMBL" id="AUND01000034">
    <property type="protein sequence ID" value="KEO51906.1"/>
    <property type="molecule type" value="Genomic_DNA"/>
</dbReference>
<reference evidence="1 2" key="1">
    <citation type="submission" date="2013-07" db="EMBL/GenBank/DDBJ databases">
        <title>Thioclava pacifica DSM 10166 Genome Sequencing.</title>
        <authorList>
            <person name="Lai Q."/>
            <person name="Shao Z."/>
        </authorList>
    </citation>
    <scope>NUCLEOTIDE SEQUENCE [LARGE SCALE GENOMIC DNA]</scope>
    <source>
        <strain evidence="1 2">DSM 10166</strain>
    </source>
</reference>
<dbReference type="eggNOG" id="ENOG5031C6J">
    <property type="taxonomic scope" value="Bacteria"/>
</dbReference>
<gene>
    <name evidence="1" type="ORF">TP2_10535</name>
</gene>
<sequence length="75" mass="8068">MTMTQTLTHPTDAFTLDAAIAKYGAAKVLRAALFALITRGPKPRAFDVDALSDHLRADIGLGPAEPPPEPWSLLR</sequence>
<accession>A0A074J388</accession>
<dbReference type="Proteomes" id="UP000027432">
    <property type="component" value="Unassembled WGS sequence"/>
</dbReference>
<protein>
    <submittedName>
        <fullName evidence="1">Uncharacterized protein</fullName>
    </submittedName>
</protein>
<evidence type="ECO:0000313" key="2">
    <source>
        <dbReference type="Proteomes" id="UP000027432"/>
    </source>
</evidence>
<name>A0A074J388_9RHOB</name>
<organism evidence="1 2">
    <name type="scientific">Thioclava pacifica DSM 10166</name>
    <dbReference type="NCBI Taxonomy" id="1353537"/>
    <lineage>
        <taxon>Bacteria</taxon>
        <taxon>Pseudomonadati</taxon>
        <taxon>Pseudomonadota</taxon>
        <taxon>Alphaproteobacteria</taxon>
        <taxon>Rhodobacterales</taxon>
        <taxon>Paracoccaceae</taxon>
        <taxon>Thioclava</taxon>
    </lineage>
</organism>
<comment type="caution">
    <text evidence="1">The sequence shown here is derived from an EMBL/GenBank/DDBJ whole genome shotgun (WGS) entry which is preliminary data.</text>
</comment>
<proteinExistence type="predicted"/>
<evidence type="ECO:0000313" key="1">
    <source>
        <dbReference type="EMBL" id="KEO51906.1"/>
    </source>
</evidence>
<dbReference type="AlphaFoldDB" id="A0A074J388"/>